<dbReference type="GO" id="GO:0051603">
    <property type="term" value="P:proteolysis involved in protein catabolic process"/>
    <property type="evidence" value="ECO:0007669"/>
    <property type="project" value="InterPro"/>
</dbReference>
<keyword evidence="8 11" id="KW-0647">Proteasome</keyword>
<dbReference type="GO" id="GO:0005737">
    <property type="term" value="C:cytoplasm"/>
    <property type="evidence" value="ECO:0007669"/>
    <property type="project" value="TreeGrafter"/>
</dbReference>
<evidence type="ECO:0000256" key="7">
    <source>
        <dbReference type="ARBA" id="ARBA00022801"/>
    </source>
</evidence>
<keyword evidence="4" id="KW-0963">Cytoplasm</keyword>
<keyword evidence="9" id="KW-0865">Zymogen</keyword>
<proteinExistence type="predicted"/>
<organism evidence="11 12">
    <name type="scientific">Nitzschia inconspicua</name>
    <dbReference type="NCBI Taxonomy" id="303405"/>
    <lineage>
        <taxon>Eukaryota</taxon>
        <taxon>Sar</taxon>
        <taxon>Stramenopiles</taxon>
        <taxon>Ochrophyta</taxon>
        <taxon>Bacillariophyta</taxon>
        <taxon>Bacillariophyceae</taxon>
        <taxon>Bacillariophycidae</taxon>
        <taxon>Bacillariales</taxon>
        <taxon>Bacillariaceae</taxon>
        <taxon>Nitzschia</taxon>
    </lineage>
</organism>
<evidence type="ECO:0000256" key="2">
    <source>
        <dbReference type="ARBA" id="ARBA00004123"/>
    </source>
</evidence>
<evidence type="ECO:0000256" key="5">
    <source>
        <dbReference type="ARBA" id="ARBA00022670"/>
    </source>
</evidence>
<dbReference type="EMBL" id="JAGRRH010000028">
    <property type="protein sequence ID" value="KAG7340044.1"/>
    <property type="molecule type" value="Genomic_DNA"/>
</dbReference>
<dbReference type="InterPro" id="IPR001353">
    <property type="entry name" value="Proteasome_sua/b"/>
</dbReference>
<dbReference type="FunFam" id="3.60.20.10:FF:000051">
    <property type="entry name" value="Proteasome subunit beta"/>
    <property type="match status" value="1"/>
</dbReference>
<dbReference type="OrthoDB" id="37597at2759"/>
<comment type="catalytic activity">
    <reaction evidence="1">
        <text>Cleavage of peptide bonds with very broad specificity.</text>
        <dbReference type="EC" id="3.4.25.1"/>
    </reaction>
</comment>
<reference evidence="11" key="2">
    <citation type="submission" date="2021-04" db="EMBL/GenBank/DDBJ databases">
        <authorList>
            <person name="Podell S."/>
        </authorList>
    </citation>
    <scope>NUCLEOTIDE SEQUENCE</scope>
    <source>
        <strain evidence="11">Hildebrandi</strain>
    </source>
</reference>
<evidence type="ECO:0000256" key="1">
    <source>
        <dbReference type="ARBA" id="ARBA00001198"/>
    </source>
</evidence>
<dbReference type="PANTHER" id="PTHR32194:SF3">
    <property type="entry name" value="PROTEASOME SUBUNIT BETA"/>
    <property type="match status" value="1"/>
</dbReference>
<evidence type="ECO:0000256" key="10">
    <source>
        <dbReference type="ARBA" id="ARBA00023242"/>
    </source>
</evidence>
<evidence type="ECO:0000256" key="6">
    <source>
        <dbReference type="ARBA" id="ARBA00022698"/>
    </source>
</evidence>
<accession>A0A9K3KB54</accession>
<dbReference type="PANTHER" id="PTHR32194">
    <property type="entry name" value="METALLOPROTEASE TLDD"/>
    <property type="match status" value="1"/>
</dbReference>
<evidence type="ECO:0000256" key="4">
    <source>
        <dbReference type="ARBA" id="ARBA00022490"/>
    </source>
</evidence>
<dbReference type="EC" id="3.4.25.1" evidence="3"/>
<reference evidence="11" key="1">
    <citation type="journal article" date="2021" name="Sci. Rep.">
        <title>Diploid genomic architecture of Nitzschia inconspicua, an elite biomass production diatom.</title>
        <authorList>
            <person name="Oliver A."/>
            <person name="Podell S."/>
            <person name="Pinowska A."/>
            <person name="Traller J.C."/>
            <person name="Smith S.R."/>
            <person name="McClure R."/>
            <person name="Beliaev A."/>
            <person name="Bohutskyi P."/>
            <person name="Hill E.A."/>
            <person name="Rabines A."/>
            <person name="Zheng H."/>
            <person name="Allen L.Z."/>
            <person name="Kuo A."/>
            <person name="Grigoriev I.V."/>
            <person name="Allen A.E."/>
            <person name="Hazlebeck D."/>
            <person name="Allen E.E."/>
        </authorList>
    </citation>
    <scope>NUCLEOTIDE SEQUENCE</scope>
    <source>
        <strain evidence="11">Hildebrandi</strain>
    </source>
</reference>
<dbReference type="AlphaFoldDB" id="A0A9K3KB54"/>
<evidence type="ECO:0000313" key="11">
    <source>
        <dbReference type="EMBL" id="KAG7340044.1"/>
    </source>
</evidence>
<evidence type="ECO:0000256" key="8">
    <source>
        <dbReference type="ARBA" id="ARBA00022942"/>
    </source>
</evidence>
<keyword evidence="5" id="KW-0645">Protease</keyword>
<dbReference type="InterPro" id="IPR023333">
    <property type="entry name" value="Proteasome_suB-type"/>
</dbReference>
<dbReference type="Pfam" id="PF00227">
    <property type="entry name" value="Proteasome"/>
    <property type="match status" value="1"/>
</dbReference>
<evidence type="ECO:0000313" key="12">
    <source>
        <dbReference type="Proteomes" id="UP000693970"/>
    </source>
</evidence>
<comment type="caution">
    <text evidence="11">The sequence shown here is derived from an EMBL/GenBank/DDBJ whole genome shotgun (WGS) entry which is preliminary data.</text>
</comment>
<keyword evidence="6" id="KW-0888">Threonine protease</keyword>
<keyword evidence="12" id="KW-1185">Reference proteome</keyword>
<dbReference type="PROSITE" id="PS51476">
    <property type="entry name" value="PROTEASOME_BETA_2"/>
    <property type="match status" value="1"/>
</dbReference>
<comment type="subcellular location">
    <subcellularLocation>
        <location evidence="2">Nucleus</location>
    </subcellularLocation>
</comment>
<dbReference type="CDD" id="cd03761">
    <property type="entry name" value="proteasome_beta_type_5"/>
    <property type="match status" value="1"/>
</dbReference>
<gene>
    <name evidence="11" type="ORF">IV203_006448</name>
</gene>
<dbReference type="GO" id="GO:0005634">
    <property type="term" value="C:nucleus"/>
    <property type="evidence" value="ECO:0007669"/>
    <property type="project" value="UniProtKB-SubCell"/>
</dbReference>
<evidence type="ECO:0000256" key="9">
    <source>
        <dbReference type="ARBA" id="ARBA00023145"/>
    </source>
</evidence>
<keyword evidence="7" id="KW-0378">Hydrolase</keyword>
<dbReference type="Proteomes" id="UP000693970">
    <property type="component" value="Unassembled WGS sequence"/>
</dbReference>
<keyword evidence="10" id="KW-0539">Nucleus</keyword>
<protein>
    <recommendedName>
        <fullName evidence="3">proteasome endopeptidase complex</fullName>
        <ecNumber evidence="3">3.4.25.1</ecNumber>
    </recommendedName>
</protein>
<name>A0A9K3KB54_9STRA</name>
<dbReference type="GO" id="GO:0005839">
    <property type="term" value="C:proteasome core complex"/>
    <property type="evidence" value="ECO:0007669"/>
    <property type="project" value="InterPro"/>
</dbReference>
<evidence type="ECO:0000256" key="3">
    <source>
        <dbReference type="ARBA" id="ARBA00012039"/>
    </source>
</evidence>
<sequence length="294" mass="31905">MMTDFVVSSPPCVTIGNDILDIGSRKARRQRGDPMEMLPSASAMIGAPGQFDLPAVANPAMYCRSHFASVCGTGDENQSVKFAKGTTTLAFKFQGGVIVSVDSRSTMGAYISSGTVKKVIEINPFLLGTMAGGAADCSFWERNLGMECRLYQLRNGRRISVAAASKLLANVMSSYRGYGLSMGTMIAGWDEKGPQLYYVDDDGTRLKGKMFSVGSGSTYAYGILDTHYREDMTIEEAIDLGKRAIYHAAHRDAASGGINNLYHMTKDGFVKVHSIDVNDMHYEFADERANAMAT</sequence>
<dbReference type="GO" id="GO:0004298">
    <property type="term" value="F:threonine-type endopeptidase activity"/>
    <property type="evidence" value="ECO:0007669"/>
    <property type="project" value="UniProtKB-KW"/>
</dbReference>